<reference evidence="2" key="1">
    <citation type="submission" date="2020-05" db="EMBL/GenBank/DDBJ databases">
        <title>WGS assembly of Panicum virgatum.</title>
        <authorList>
            <person name="Lovell J.T."/>
            <person name="Jenkins J."/>
            <person name="Shu S."/>
            <person name="Juenger T.E."/>
            <person name="Schmutz J."/>
        </authorList>
    </citation>
    <scope>NUCLEOTIDE SEQUENCE</scope>
    <source>
        <strain evidence="2">AP13</strain>
    </source>
</reference>
<accession>A0A8T0UUH5</accession>
<keyword evidence="3" id="KW-1185">Reference proteome</keyword>
<feature type="compositionally biased region" description="Basic and acidic residues" evidence="1">
    <location>
        <begin position="53"/>
        <end position="62"/>
    </location>
</feature>
<sequence>MDLWRRAGEKVSREWNRHVRSKADEPTAERIGAGTSREESTQAGTFSSLLPDENPREGPRKSTMTHDIDLAALWPPSLCVHAAVVTDRPTPLDDRAGHPA</sequence>
<feature type="compositionally biased region" description="Basic and acidic residues" evidence="1">
    <location>
        <begin position="1"/>
        <end position="28"/>
    </location>
</feature>
<dbReference type="AlphaFoldDB" id="A0A8T0UUH5"/>
<gene>
    <name evidence="2" type="ORF">PVAP13_3KG176881</name>
</gene>
<evidence type="ECO:0000313" key="3">
    <source>
        <dbReference type="Proteomes" id="UP000823388"/>
    </source>
</evidence>
<evidence type="ECO:0000313" key="2">
    <source>
        <dbReference type="EMBL" id="KAG2624816.1"/>
    </source>
</evidence>
<organism evidence="2 3">
    <name type="scientific">Panicum virgatum</name>
    <name type="common">Blackwell switchgrass</name>
    <dbReference type="NCBI Taxonomy" id="38727"/>
    <lineage>
        <taxon>Eukaryota</taxon>
        <taxon>Viridiplantae</taxon>
        <taxon>Streptophyta</taxon>
        <taxon>Embryophyta</taxon>
        <taxon>Tracheophyta</taxon>
        <taxon>Spermatophyta</taxon>
        <taxon>Magnoliopsida</taxon>
        <taxon>Liliopsida</taxon>
        <taxon>Poales</taxon>
        <taxon>Poaceae</taxon>
        <taxon>PACMAD clade</taxon>
        <taxon>Panicoideae</taxon>
        <taxon>Panicodae</taxon>
        <taxon>Paniceae</taxon>
        <taxon>Panicinae</taxon>
        <taxon>Panicum</taxon>
        <taxon>Panicum sect. Hiantes</taxon>
    </lineage>
</organism>
<dbReference type="EMBL" id="CM029041">
    <property type="protein sequence ID" value="KAG2624816.1"/>
    <property type="molecule type" value="Genomic_DNA"/>
</dbReference>
<proteinExistence type="predicted"/>
<name>A0A8T0UUH5_PANVG</name>
<comment type="caution">
    <text evidence="2">The sequence shown here is derived from an EMBL/GenBank/DDBJ whole genome shotgun (WGS) entry which is preliminary data.</text>
</comment>
<evidence type="ECO:0000256" key="1">
    <source>
        <dbReference type="SAM" id="MobiDB-lite"/>
    </source>
</evidence>
<feature type="region of interest" description="Disordered" evidence="1">
    <location>
        <begin position="1"/>
        <end position="62"/>
    </location>
</feature>
<protein>
    <submittedName>
        <fullName evidence="2">Uncharacterized protein</fullName>
    </submittedName>
</protein>
<dbReference type="Proteomes" id="UP000823388">
    <property type="component" value="Chromosome 3K"/>
</dbReference>